<organism evidence="5 6">
    <name type="scientific">Paenibacillus plantarum</name>
    <dbReference type="NCBI Taxonomy" id="2654975"/>
    <lineage>
        <taxon>Bacteria</taxon>
        <taxon>Bacillati</taxon>
        <taxon>Bacillota</taxon>
        <taxon>Bacilli</taxon>
        <taxon>Bacillales</taxon>
        <taxon>Paenibacillaceae</taxon>
        <taxon>Paenibacillus</taxon>
    </lineage>
</organism>
<dbReference type="InterPro" id="IPR003313">
    <property type="entry name" value="AraC-bd"/>
</dbReference>
<dbReference type="PRINTS" id="PR00032">
    <property type="entry name" value="HTHARAC"/>
</dbReference>
<evidence type="ECO:0000256" key="1">
    <source>
        <dbReference type="ARBA" id="ARBA00023015"/>
    </source>
</evidence>
<dbReference type="Pfam" id="PF12833">
    <property type="entry name" value="HTH_18"/>
    <property type="match status" value="1"/>
</dbReference>
<evidence type="ECO:0000256" key="2">
    <source>
        <dbReference type="ARBA" id="ARBA00023125"/>
    </source>
</evidence>
<name>A0ABX1X7Y4_9BACL</name>
<dbReference type="Gene3D" id="2.60.120.10">
    <property type="entry name" value="Jelly Rolls"/>
    <property type="match status" value="1"/>
</dbReference>
<evidence type="ECO:0000256" key="3">
    <source>
        <dbReference type="ARBA" id="ARBA00023163"/>
    </source>
</evidence>
<evidence type="ECO:0000313" key="5">
    <source>
        <dbReference type="EMBL" id="NOU64563.1"/>
    </source>
</evidence>
<dbReference type="Gene3D" id="1.10.10.60">
    <property type="entry name" value="Homeodomain-like"/>
    <property type="match status" value="2"/>
</dbReference>
<dbReference type="Proteomes" id="UP000653578">
    <property type="component" value="Unassembled WGS sequence"/>
</dbReference>
<keyword evidence="1" id="KW-0805">Transcription regulation</keyword>
<dbReference type="InterPro" id="IPR020449">
    <property type="entry name" value="Tscrpt_reg_AraC-type_HTH"/>
</dbReference>
<dbReference type="PROSITE" id="PS01124">
    <property type="entry name" value="HTH_ARAC_FAMILY_2"/>
    <property type="match status" value="1"/>
</dbReference>
<dbReference type="InterPro" id="IPR037923">
    <property type="entry name" value="HTH-like"/>
</dbReference>
<gene>
    <name evidence="5" type="ORF">GC096_11030</name>
</gene>
<dbReference type="PANTHER" id="PTHR43280:SF2">
    <property type="entry name" value="HTH-TYPE TRANSCRIPTIONAL REGULATOR EXSA"/>
    <property type="match status" value="1"/>
</dbReference>
<keyword evidence="2" id="KW-0238">DNA-binding</keyword>
<dbReference type="InterPro" id="IPR014710">
    <property type="entry name" value="RmlC-like_jellyroll"/>
</dbReference>
<dbReference type="SUPFAM" id="SSF51215">
    <property type="entry name" value="Regulatory protein AraC"/>
    <property type="match status" value="1"/>
</dbReference>
<comment type="caution">
    <text evidence="5">The sequence shown here is derived from an EMBL/GenBank/DDBJ whole genome shotgun (WGS) entry which is preliminary data.</text>
</comment>
<evidence type="ECO:0000313" key="6">
    <source>
        <dbReference type="Proteomes" id="UP000653578"/>
    </source>
</evidence>
<feature type="domain" description="HTH araC/xylS-type" evidence="4">
    <location>
        <begin position="202"/>
        <end position="300"/>
    </location>
</feature>
<dbReference type="SUPFAM" id="SSF46689">
    <property type="entry name" value="Homeodomain-like"/>
    <property type="match status" value="1"/>
</dbReference>
<reference evidence="5 6" key="1">
    <citation type="submission" date="2019-10" db="EMBL/GenBank/DDBJ databases">
        <title>Description of Paenibacillus humi sp. nov.</title>
        <authorList>
            <person name="Carlier A."/>
            <person name="Qi S."/>
        </authorList>
    </citation>
    <scope>NUCLEOTIDE SEQUENCE [LARGE SCALE GENOMIC DNA]</scope>
    <source>
        <strain evidence="5 6">LMG 31461</strain>
    </source>
</reference>
<dbReference type="InterPro" id="IPR018060">
    <property type="entry name" value="HTH_AraC"/>
</dbReference>
<dbReference type="PANTHER" id="PTHR43280">
    <property type="entry name" value="ARAC-FAMILY TRANSCRIPTIONAL REGULATOR"/>
    <property type="match status" value="1"/>
</dbReference>
<protein>
    <submittedName>
        <fullName evidence="5">Helix-turn-helix domain-containing protein</fullName>
    </submittedName>
</protein>
<dbReference type="SMART" id="SM00342">
    <property type="entry name" value="HTH_ARAC"/>
    <property type="match status" value="1"/>
</dbReference>
<keyword evidence="3" id="KW-0804">Transcription</keyword>
<proteinExistence type="predicted"/>
<evidence type="ECO:0000259" key="4">
    <source>
        <dbReference type="PROSITE" id="PS01124"/>
    </source>
</evidence>
<dbReference type="RefSeq" id="WP_171630291.1">
    <property type="nucleotide sequence ID" value="NZ_WHNY01000036.1"/>
</dbReference>
<dbReference type="Pfam" id="PF02311">
    <property type="entry name" value="AraC_binding"/>
    <property type="match status" value="1"/>
</dbReference>
<dbReference type="EMBL" id="WHNY01000036">
    <property type="protein sequence ID" value="NOU64563.1"/>
    <property type="molecule type" value="Genomic_DNA"/>
</dbReference>
<keyword evidence="6" id="KW-1185">Reference proteome</keyword>
<sequence>MLPFMQLLQKQPIRPYVRYAHHMLQALHMVPRIIFDHELVWIEKGNGVLTVGESSLPYQKGDLLLIPPGTVHTLSGPFEAHKAIHFDWEHRPEAQEALDQQMDDREAGRVRHKRGSLWLPHAVVFHAVGLDIVAAIDEVVDAYQSDAKFRSLQLQAAFSRLLLHLVVDVDERRVSYDQLVAQDPPHMAISLEEKAEITGLADQLMTRVEIADVDPCLLQELIQSIPLGEAQIRRLFKRQFGYTPHMYLTLLCMNKARKLLQESSTSVQDIAYGCGYEDAKYFSRLFHKLEGVAPVEFRSLHKRV</sequence>
<dbReference type="InterPro" id="IPR009057">
    <property type="entry name" value="Homeodomain-like_sf"/>
</dbReference>
<accession>A0ABX1X7Y4</accession>